<gene>
    <name evidence="1" type="ORF">PanWU01x14_093930</name>
</gene>
<organism evidence="1 2">
    <name type="scientific">Parasponia andersonii</name>
    <name type="common">Sponia andersonii</name>
    <dbReference type="NCBI Taxonomy" id="3476"/>
    <lineage>
        <taxon>Eukaryota</taxon>
        <taxon>Viridiplantae</taxon>
        <taxon>Streptophyta</taxon>
        <taxon>Embryophyta</taxon>
        <taxon>Tracheophyta</taxon>
        <taxon>Spermatophyta</taxon>
        <taxon>Magnoliopsida</taxon>
        <taxon>eudicotyledons</taxon>
        <taxon>Gunneridae</taxon>
        <taxon>Pentapetalae</taxon>
        <taxon>rosids</taxon>
        <taxon>fabids</taxon>
        <taxon>Rosales</taxon>
        <taxon>Cannabaceae</taxon>
        <taxon>Parasponia</taxon>
    </lineage>
</organism>
<comment type="caution">
    <text evidence="1">The sequence shown here is derived from an EMBL/GenBank/DDBJ whole genome shotgun (WGS) entry which is preliminary data.</text>
</comment>
<keyword evidence="2" id="KW-1185">Reference proteome</keyword>
<feature type="non-terminal residue" evidence="1">
    <location>
        <position position="105"/>
    </location>
</feature>
<evidence type="ECO:0000313" key="2">
    <source>
        <dbReference type="Proteomes" id="UP000237105"/>
    </source>
</evidence>
<evidence type="ECO:0000313" key="1">
    <source>
        <dbReference type="EMBL" id="PON68584.1"/>
    </source>
</evidence>
<dbReference type="OrthoDB" id="1163908at2759"/>
<dbReference type="PANTHER" id="PTHR11439:SF463">
    <property type="entry name" value="REVERSE TRANSCRIPTASE TY1_COPIA-TYPE DOMAIN-CONTAINING PROTEIN"/>
    <property type="match status" value="1"/>
</dbReference>
<name>A0A2P5D5L4_PARAD</name>
<dbReference type="PANTHER" id="PTHR11439">
    <property type="entry name" value="GAG-POL-RELATED RETROTRANSPOSON"/>
    <property type="match status" value="1"/>
</dbReference>
<dbReference type="Proteomes" id="UP000237105">
    <property type="component" value="Unassembled WGS sequence"/>
</dbReference>
<dbReference type="CDD" id="cd09272">
    <property type="entry name" value="RNase_HI_RT_Ty1"/>
    <property type="match status" value="1"/>
</dbReference>
<proteinExistence type="predicted"/>
<sequence length="105" mass="12119">MLRKASLEVFKGTLDYGIALHRFSHLNLTSFIDADWATDIDDRRSITEYYIYLGQNLVTWCSKKQPTISRSSIETEYQSLANGTSEILWLQSLLQEMRVTATRVP</sequence>
<dbReference type="AlphaFoldDB" id="A0A2P5D5L4"/>
<dbReference type="EMBL" id="JXTB01000061">
    <property type="protein sequence ID" value="PON68584.1"/>
    <property type="molecule type" value="Genomic_DNA"/>
</dbReference>
<dbReference type="STRING" id="3476.A0A2P5D5L4"/>
<reference evidence="2" key="1">
    <citation type="submission" date="2016-06" db="EMBL/GenBank/DDBJ databases">
        <title>Parallel loss of symbiosis genes in relatives of nitrogen-fixing non-legume Parasponia.</title>
        <authorList>
            <person name="Van Velzen R."/>
            <person name="Holmer R."/>
            <person name="Bu F."/>
            <person name="Rutten L."/>
            <person name="Van Zeijl A."/>
            <person name="Liu W."/>
            <person name="Santuari L."/>
            <person name="Cao Q."/>
            <person name="Sharma T."/>
            <person name="Shen D."/>
            <person name="Roswanjaya Y."/>
            <person name="Wardhani T."/>
            <person name="Kalhor M.S."/>
            <person name="Jansen J."/>
            <person name="Van den Hoogen J."/>
            <person name="Gungor B."/>
            <person name="Hartog M."/>
            <person name="Hontelez J."/>
            <person name="Verver J."/>
            <person name="Yang W.-C."/>
            <person name="Schijlen E."/>
            <person name="Repin R."/>
            <person name="Schilthuizen M."/>
            <person name="Schranz E."/>
            <person name="Heidstra R."/>
            <person name="Miyata K."/>
            <person name="Fedorova E."/>
            <person name="Kohlen W."/>
            <person name="Bisseling T."/>
            <person name="Smit S."/>
            <person name="Geurts R."/>
        </authorList>
    </citation>
    <scope>NUCLEOTIDE SEQUENCE [LARGE SCALE GENOMIC DNA]</scope>
    <source>
        <strain evidence="2">cv. WU1-14</strain>
    </source>
</reference>
<accession>A0A2P5D5L4</accession>
<protein>
    <submittedName>
        <fullName evidence="1">Uncharacterized protein</fullName>
    </submittedName>
</protein>